<dbReference type="PROSITE" id="PS50885">
    <property type="entry name" value="HAMP"/>
    <property type="match status" value="1"/>
</dbReference>
<dbReference type="Gene3D" id="1.10.287.950">
    <property type="entry name" value="Methyl-accepting chemotaxis protein"/>
    <property type="match status" value="1"/>
</dbReference>
<feature type="transmembrane region" description="Helical" evidence="4">
    <location>
        <begin position="315"/>
        <end position="334"/>
    </location>
</feature>
<dbReference type="InterPro" id="IPR051310">
    <property type="entry name" value="MCP_chemotaxis"/>
</dbReference>
<organism evidence="7 8">
    <name type="scientific">Pelomonas baiyunensis</name>
    <dbReference type="NCBI Taxonomy" id="3299026"/>
    <lineage>
        <taxon>Bacteria</taxon>
        <taxon>Pseudomonadati</taxon>
        <taxon>Pseudomonadota</taxon>
        <taxon>Betaproteobacteria</taxon>
        <taxon>Burkholderiales</taxon>
        <taxon>Sphaerotilaceae</taxon>
        <taxon>Roseateles</taxon>
    </lineage>
</organism>
<feature type="domain" description="HAMP" evidence="6">
    <location>
        <begin position="338"/>
        <end position="392"/>
    </location>
</feature>
<evidence type="ECO:0000313" key="8">
    <source>
        <dbReference type="Proteomes" id="UP001606303"/>
    </source>
</evidence>
<evidence type="ECO:0000256" key="2">
    <source>
        <dbReference type="ARBA" id="ARBA00029447"/>
    </source>
</evidence>
<comment type="similarity">
    <text evidence="2">Belongs to the methyl-accepting chemotaxis (MCP) protein family.</text>
</comment>
<accession>A0ABW7GYT5</accession>
<dbReference type="EMBL" id="JBIGIB010000003">
    <property type="protein sequence ID" value="MFG6467103.1"/>
    <property type="molecule type" value="Genomic_DNA"/>
</dbReference>
<keyword evidence="8" id="KW-1185">Reference proteome</keyword>
<sequence length="646" mass="67999">MKIWIQRLTVGQKLAAVAAVSALMGLIPTALYVRTALDAERQLSRETGALPALTTGLKVARLTAQHRGLSNSQLNGDASAEAKRSVVWKDLQALKPASLDAARAGLDASLSQSLDAYWRAMESLAGEVGARNLAAPESFKRHTELIDARLAWVYDGSVVSKLVLHPIATGYFLQDAALQHLPRSAELLGRLRGAGMGMLSKGELTMNDRERLVVLLERALADQANADRALSHIASTAKEGVALKALQGQVKEKLAEARQQALKAVIEPETPQIQPQAWWAVTTAAIDAQYALGDAAVAALQQDLTDSLAAERRTLATGLAAIVLLALVGSWLLWTIARQTAASMGRALGIAQAVADGNLAHEAAVDRTSRDEGERLTAALLDMAGQLSTVVGTVRTRADEVAHASQEIAAGSADLSARTETQAAALEQTTASVDTVRHGLEHGAQQSGHAATLAAEVRDLARSGGQLVSTLAGTLREIQTSSQKIADIIGTIDGIAFQTNILALNAAVEAARAGEHGRGFAVVASEVRALAQRAGNSSKEIRTLIGASVERVGAGYAQGEEAAALMQRVVDAVGRVAGVIDELSTLSRDQHLSMDEVGVAIHQMDDTTQQNAALVEQSAAAAESLQRQSEALRELMAGFRTADRRA</sequence>
<dbReference type="PROSITE" id="PS50111">
    <property type="entry name" value="CHEMOTAXIS_TRANSDUC_2"/>
    <property type="match status" value="1"/>
</dbReference>
<evidence type="ECO:0000259" key="5">
    <source>
        <dbReference type="PROSITE" id="PS50111"/>
    </source>
</evidence>
<protein>
    <submittedName>
        <fullName evidence="7">Methyl-accepting chemotaxis protein</fullName>
    </submittedName>
</protein>
<evidence type="ECO:0000256" key="4">
    <source>
        <dbReference type="SAM" id="Phobius"/>
    </source>
</evidence>
<dbReference type="RefSeq" id="WP_394384388.1">
    <property type="nucleotide sequence ID" value="NZ_JBIGIB010000003.1"/>
</dbReference>
<dbReference type="SMART" id="SM00283">
    <property type="entry name" value="MA"/>
    <property type="match status" value="1"/>
</dbReference>
<dbReference type="PANTHER" id="PTHR43531:SF14">
    <property type="entry name" value="METHYL-ACCEPTING CHEMOTAXIS PROTEIN I-RELATED"/>
    <property type="match status" value="1"/>
</dbReference>
<dbReference type="InterPro" id="IPR004089">
    <property type="entry name" value="MCPsignal_dom"/>
</dbReference>
<dbReference type="InterPro" id="IPR003660">
    <property type="entry name" value="HAMP_dom"/>
</dbReference>
<gene>
    <name evidence="7" type="ORF">ACG01O_10840</name>
</gene>
<dbReference type="Proteomes" id="UP001606303">
    <property type="component" value="Unassembled WGS sequence"/>
</dbReference>
<evidence type="ECO:0000313" key="7">
    <source>
        <dbReference type="EMBL" id="MFG6467103.1"/>
    </source>
</evidence>
<dbReference type="PANTHER" id="PTHR43531">
    <property type="entry name" value="PROTEIN ICFG"/>
    <property type="match status" value="1"/>
</dbReference>
<keyword evidence="3" id="KW-0807">Transducer</keyword>
<comment type="caution">
    <text evidence="7">The sequence shown here is derived from an EMBL/GenBank/DDBJ whole genome shotgun (WGS) entry which is preliminary data.</text>
</comment>
<feature type="transmembrane region" description="Helical" evidence="4">
    <location>
        <begin position="14"/>
        <end position="33"/>
    </location>
</feature>
<keyword evidence="4" id="KW-0812">Transmembrane</keyword>
<proteinExistence type="inferred from homology"/>
<dbReference type="Pfam" id="PF00015">
    <property type="entry name" value="MCPsignal"/>
    <property type="match status" value="1"/>
</dbReference>
<reference evidence="7 8" key="1">
    <citation type="submission" date="2024-08" db="EMBL/GenBank/DDBJ databases">
        <authorList>
            <person name="Lu H."/>
        </authorList>
    </citation>
    <scope>NUCLEOTIDE SEQUENCE [LARGE SCALE GENOMIC DNA]</scope>
    <source>
        <strain evidence="7 8">BYS87W</strain>
    </source>
</reference>
<keyword evidence="4" id="KW-1133">Transmembrane helix</keyword>
<keyword evidence="1" id="KW-0488">Methylation</keyword>
<evidence type="ECO:0000256" key="3">
    <source>
        <dbReference type="PROSITE-ProRule" id="PRU00284"/>
    </source>
</evidence>
<feature type="domain" description="Methyl-accepting transducer" evidence="5">
    <location>
        <begin position="397"/>
        <end position="626"/>
    </location>
</feature>
<evidence type="ECO:0000259" key="6">
    <source>
        <dbReference type="PROSITE" id="PS50885"/>
    </source>
</evidence>
<evidence type="ECO:0000256" key="1">
    <source>
        <dbReference type="ARBA" id="ARBA00022481"/>
    </source>
</evidence>
<dbReference type="SUPFAM" id="SSF58104">
    <property type="entry name" value="Methyl-accepting chemotaxis protein (MCP) signaling domain"/>
    <property type="match status" value="1"/>
</dbReference>
<keyword evidence="4" id="KW-0472">Membrane</keyword>
<name>A0ABW7GYT5_9BURK</name>